<dbReference type="VEuPathDB" id="VectorBase:AEPI011526"/>
<evidence type="ECO:0000256" key="1">
    <source>
        <dbReference type="SAM" id="MobiDB-lite"/>
    </source>
</evidence>
<protein>
    <submittedName>
        <fullName evidence="2">Uncharacterized protein</fullName>
    </submittedName>
</protein>
<accession>A0A182PX39</accession>
<feature type="compositionally biased region" description="Low complexity" evidence="1">
    <location>
        <begin position="74"/>
        <end position="85"/>
    </location>
</feature>
<organism evidence="2 3">
    <name type="scientific">Anopheles epiroticus</name>
    <dbReference type="NCBI Taxonomy" id="199890"/>
    <lineage>
        <taxon>Eukaryota</taxon>
        <taxon>Metazoa</taxon>
        <taxon>Ecdysozoa</taxon>
        <taxon>Arthropoda</taxon>
        <taxon>Hexapoda</taxon>
        <taxon>Insecta</taxon>
        <taxon>Pterygota</taxon>
        <taxon>Neoptera</taxon>
        <taxon>Endopterygota</taxon>
        <taxon>Diptera</taxon>
        <taxon>Nematocera</taxon>
        <taxon>Culicoidea</taxon>
        <taxon>Culicidae</taxon>
        <taxon>Anophelinae</taxon>
        <taxon>Anopheles</taxon>
    </lineage>
</organism>
<evidence type="ECO:0000313" key="2">
    <source>
        <dbReference type="EnsemblMetazoa" id="AEPI011526-PA"/>
    </source>
</evidence>
<evidence type="ECO:0000313" key="3">
    <source>
        <dbReference type="Proteomes" id="UP000075885"/>
    </source>
</evidence>
<dbReference type="Proteomes" id="UP000075885">
    <property type="component" value="Unassembled WGS sequence"/>
</dbReference>
<name>A0A182PX39_9DIPT</name>
<sequence length="85" mass="9573">MKELVSKLPTTTCIEWARHQQRLPGVTLTEFGQWIGELAEALSRVVPVKSDGPSDTDRRRNVKPARLEQHHSTTTHMNVHATTTS</sequence>
<feature type="region of interest" description="Disordered" evidence="1">
    <location>
        <begin position="47"/>
        <end position="85"/>
    </location>
</feature>
<keyword evidence="3" id="KW-1185">Reference proteome</keyword>
<dbReference type="EnsemblMetazoa" id="AEPI011526-RA">
    <property type="protein sequence ID" value="AEPI011526-PA"/>
    <property type="gene ID" value="AEPI011526"/>
</dbReference>
<feature type="compositionally biased region" description="Basic and acidic residues" evidence="1">
    <location>
        <begin position="55"/>
        <end position="71"/>
    </location>
</feature>
<dbReference type="AlphaFoldDB" id="A0A182PX39"/>
<proteinExistence type="predicted"/>
<reference evidence="2" key="2">
    <citation type="submission" date="2020-05" db="UniProtKB">
        <authorList>
            <consortium name="EnsemblMetazoa"/>
        </authorList>
    </citation>
    <scope>IDENTIFICATION</scope>
    <source>
        <strain evidence="2">Epiroticus2</strain>
    </source>
</reference>
<reference evidence="3" key="1">
    <citation type="submission" date="2013-03" db="EMBL/GenBank/DDBJ databases">
        <title>The Genome Sequence of Anopheles epiroticus epiroticus2.</title>
        <authorList>
            <consortium name="The Broad Institute Genomics Platform"/>
            <person name="Neafsey D.E."/>
            <person name="Howell P."/>
            <person name="Walker B."/>
            <person name="Young S.K."/>
            <person name="Zeng Q."/>
            <person name="Gargeya S."/>
            <person name="Fitzgerald M."/>
            <person name="Haas B."/>
            <person name="Abouelleil A."/>
            <person name="Allen A.W."/>
            <person name="Alvarado L."/>
            <person name="Arachchi H.M."/>
            <person name="Berlin A.M."/>
            <person name="Chapman S.B."/>
            <person name="Gainer-Dewar J."/>
            <person name="Goldberg J."/>
            <person name="Griggs A."/>
            <person name="Gujja S."/>
            <person name="Hansen M."/>
            <person name="Howarth C."/>
            <person name="Imamovic A."/>
            <person name="Ireland A."/>
            <person name="Larimer J."/>
            <person name="McCowan C."/>
            <person name="Murphy C."/>
            <person name="Pearson M."/>
            <person name="Poon T.W."/>
            <person name="Priest M."/>
            <person name="Roberts A."/>
            <person name="Saif S."/>
            <person name="Shea T."/>
            <person name="Sisk P."/>
            <person name="Sykes S."/>
            <person name="Wortman J."/>
            <person name="Nusbaum C."/>
            <person name="Birren B."/>
        </authorList>
    </citation>
    <scope>NUCLEOTIDE SEQUENCE [LARGE SCALE GENOMIC DNA]</scope>
    <source>
        <strain evidence="3">Epiroticus2</strain>
    </source>
</reference>